<dbReference type="EMBL" id="BPLR01017124">
    <property type="protein sequence ID" value="GIY88924.1"/>
    <property type="molecule type" value="Genomic_DNA"/>
</dbReference>
<evidence type="ECO:0008006" key="3">
    <source>
        <dbReference type="Google" id="ProtNLM"/>
    </source>
</evidence>
<proteinExistence type="predicted"/>
<name>A0AAV4X568_CAEEX</name>
<accession>A0AAV4X568</accession>
<evidence type="ECO:0000313" key="1">
    <source>
        <dbReference type="EMBL" id="GIY88924.1"/>
    </source>
</evidence>
<gene>
    <name evidence="1" type="ORF">CEXT_168591</name>
</gene>
<organism evidence="1 2">
    <name type="scientific">Caerostris extrusa</name>
    <name type="common">Bark spider</name>
    <name type="synonym">Caerostris bankana</name>
    <dbReference type="NCBI Taxonomy" id="172846"/>
    <lineage>
        <taxon>Eukaryota</taxon>
        <taxon>Metazoa</taxon>
        <taxon>Ecdysozoa</taxon>
        <taxon>Arthropoda</taxon>
        <taxon>Chelicerata</taxon>
        <taxon>Arachnida</taxon>
        <taxon>Araneae</taxon>
        <taxon>Araneomorphae</taxon>
        <taxon>Entelegynae</taxon>
        <taxon>Araneoidea</taxon>
        <taxon>Araneidae</taxon>
        <taxon>Caerostris</taxon>
    </lineage>
</organism>
<evidence type="ECO:0000313" key="2">
    <source>
        <dbReference type="Proteomes" id="UP001054945"/>
    </source>
</evidence>
<protein>
    <recommendedName>
        <fullName evidence="3">Transmembrane protein</fullName>
    </recommendedName>
</protein>
<keyword evidence="2" id="KW-1185">Reference proteome</keyword>
<dbReference type="Proteomes" id="UP001054945">
    <property type="component" value="Unassembled WGS sequence"/>
</dbReference>
<dbReference type="AlphaFoldDB" id="A0AAV4X568"/>
<comment type="caution">
    <text evidence="1">The sequence shown here is derived from an EMBL/GenBank/DDBJ whole genome shotgun (WGS) entry which is preliminary data.</text>
</comment>
<reference evidence="1 2" key="1">
    <citation type="submission" date="2021-06" db="EMBL/GenBank/DDBJ databases">
        <title>Caerostris extrusa draft genome.</title>
        <authorList>
            <person name="Kono N."/>
            <person name="Arakawa K."/>
        </authorList>
    </citation>
    <scope>NUCLEOTIDE SEQUENCE [LARGE SCALE GENOMIC DNA]</scope>
</reference>
<sequence>MKETPRDRRERETENKYNKKKKLLFTISENVCFSLTALIGDNDQNMRLFVFLCKGRDARCLLRGSLCSFAYQSGSEKFVAVLAVVVVGCFSF</sequence>